<dbReference type="EMBL" id="KN822503">
    <property type="protein sequence ID" value="KIM50330.1"/>
    <property type="molecule type" value="Genomic_DNA"/>
</dbReference>
<reference evidence="2" key="2">
    <citation type="submission" date="2015-01" db="EMBL/GenBank/DDBJ databases">
        <title>Evolutionary Origins and Diversification of the Mycorrhizal Mutualists.</title>
        <authorList>
            <consortium name="DOE Joint Genome Institute"/>
            <consortium name="Mycorrhizal Genomics Consortium"/>
            <person name="Kohler A."/>
            <person name="Kuo A."/>
            <person name="Nagy L.G."/>
            <person name="Floudas D."/>
            <person name="Copeland A."/>
            <person name="Barry K.W."/>
            <person name="Cichocki N."/>
            <person name="Veneault-Fourrey C."/>
            <person name="LaButti K."/>
            <person name="Lindquist E.A."/>
            <person name="Lipzen A."/>
            <person name="Lundell T."/>
            <person name="Morin E."/>
            <person name="Murat C."/>
            <person name="Riley R."/>
            <person name="Ohm R."/>
            <person name="Sun H."/>
            <person name="Tunlid A."/>
            <person name="Henrissat B."/>
            <person name="Grigoriev I.V."/>
            <person name="Hibbett D.S."/>
            <person name="Martin F."/>
        </authorList>
    </citation>
    <scope>NUCLEOTIDE SEQUENCE [LARGE SCALE GENOMIC DNA]</scope>
    <source>
        <strain evidence="2">Foug A</strain>
    </source>
</reference>
<organism evidence="1 2">
    <name type="scientific">Scleroderma citrinum Foug A</name>
    <dbReference type="NCBI Taxonomy" id="1036808"/>
    <lineage>
        <taxon>Eukaryota</taxon>
        <taxon>Fungi</taxon>
        <taxon>Dikarya</taxon>
        <taxon>Basidiomycota</taxon>
        <taxon>Agaricomycotina</taxon>
        <taxon>Agaricomycetes</taxon>
        <taxon>Agaricomycetidae</taxon>
        <taxon>Boletales</taxon>
        <taxon>Sclerodermatineae</taxon>
        <taxon>Sclerodermataceae</taxon>
        <taxon>Scleroderma</taxon>
    </lineage>
</organism>
<dbReference type="AlphaFoldDB" id="A0A0C3CNZ4"/>
<protein>
    <submittedName>
        <fullName evidence="1">Uncharacterized protein</fullName>
    </submittedName>
</protein>
<gene>
    <name evidence="1" type="ORF">SCLCIDRAFT_34407</name>
</gene>
<evidence type="ECO:0000313" key="2">
    <source>
        <dbReference type="Proteomes" id="UP000053989"/>
    </source>
</evidence>
<name>A0A0C3CNZ4_9AGAM</name>
<proteinExistence type="predicted"/>
<evidence type="ECO:0000313" key="1">
    <source>
        <dbReference type="EMBL" id="KIM50330.1"/>
    </source>
</evidence>
<keyword evidence="2" id="KW-1185">Reference proteome</keyword>
<accession>A0A0C3CNZ4</accession>
<dbReference type="HOGENOM" id="CLU_2224772_0_0_1"/>
<dbReference type="InParanoid" id="A0A0C3CNZ4"/>
<reference evidence="1 2" key="1">
    <citation type="submission" date="2014-04" db="EMBL/GenBank/DDBJ databases">
        <authorList>
            <consortium name="DOE Joint Genome Institute"/>
            <person name="Kuo A."/>
            <person name="Kohler A."/>
            <person name="Nagy L.G."/>
            <person name="Floudas D."/>
            <person name="Copeland A."/>
            <person name="Barry K.W."/>
            <person name="Cichocki N."/>
            <person name="Veneault-Fourrey C."/>
            <person name="LaButti K."/>
            <person name="Lindquist E.A."/>
            <person name="Lipzen A."/>
            <person name="Lundell T."/>
            <person name="Morin E."/>
            <person name="Murat C."/>
            <person name="Sun H."/>
            <person name="Tunlid A."/>
            <person name="Henrissat B."/>
            <person name="Grigoriev I.V."/>
            <person name="Hibbett D.S."/>
            <person name="Martin F."/>
            <person name="Nordberg H.P."/>
            <person name="Cantor M.N."/>
            <person name="Hua S.X."/>
        </authorList>
    </citation>
    <scope>NUCLEOTIDE SEQUENCE [LARGE SCALE GENOMIC DNA]</scope>
    <source>
        <strain evidence="1 2">Foug A</strain>
    </source>
</reference>
<dbReference type="Proteomes" id="UP000053989">
    <property type="component" value="Unassembled WGS sequence"/>
</dbReference>
<sequence length="106" mass="11422">MSLTRTTLSHLWLPAPVTSGLSGSVSGQSGTFTPHFHMLYCLEITFSPVPTQNSFLLTPENVSHVLACLYLLTIPLSTILPLSSPSSGLPVTQQYSHPNSGYFCTP</sequence>